<keyword evidence="2" id="KW-1185">Reference proteome</keyword>
<evidence type="ECO:0000313" key="1">
    <source>
        <dbReference type="EnsemblPlants" id="AVESA.00010b.r2.5CG0866070.1.CDS"/>
    </source>
</evidence>
<name>A0ACD5XWN3_AVESA</name>
<evidence type="ECO:0000313" key="2">
    <source>
        <dbReference type="Proteomes" id="UP001732700"/>
    </source>
</evidence>
<organism evidence="1 2">
    <name type="scientific">Avena sativa</name>
    <name type="common">Oat</name>
    <dbReference type="NCBI Taxonomy" id="4498"/>
    <lineage>
        <taxon>Eukaryota</taxon>
        <taxon>Viridiplantae</taxon>
        <taxon>Streptophyta</taxon>
        <taxon>Embryophyta</taxon>
        <taxon>Tracheophyta</taxon>
        <taxon>Spermatophyta</taxon>
        <taxon>Magnoliopsida</taxon>
        <taxon>Liliopsida</taxon>
        <taxon>Poales</taxon>
        <taxon>Poaceae</taxon>
        <taxon>BOP clade</taxon>
        <taxon>Pooideae</taxon>
        <taxon>Poodae</taxon>
        <taxon>Poeae</taxon>
        <taxon>Poeae Chloroplast Group 1 (Aveneae type)</taxon>
        <taxon>Aveninae</taxon>
        <taxon>Avena</taxon>
    </lineage>
</organism>
<protein>
    <submittedName>
        <fullName evidence="1">Uncharacterized protein</fullName>
    </submittedName>
</protein>
<dbReference type="Proteomes" id="UP001732700">
    <property type="component" value="Chromosome 5C"/>
</dbReference>
<reference evidence="1" key="1">
    <citation type="submission" date="2021-05" db="EMBL/GenBank/DDBJ databases">
        <authorList>
            <person name="Scholz U."/>
            <person name="Mascher M."/>
            <person name="Fiebig A."/>
        </authorList>
    </citation>
    <scope>NUCLEOTIDE SEQUENCE [LARGE SCALE GENOMIC DNA]</scope>
</reference>
<dbReference type="EnsemblPlants" id="AVESA.00010b.r2.5CG0866070.1">
    <property type="protein sequence ID" value="AVESA.00010b.r2.5CG0866070.1.CDS"/>
    <property type="gene ID" value="AVESA.00010b.r2.5CG0866070"/>
</dbReference>
<reference evidence="1" key="2">
    <citation type="submission" date="2025-09" db="UniProtKB">
        <authorList>
            <consortium name="EnsemblPlants"/>
        </authorList>
    </citation>
    <scope>IDENTIFICATION</scope>
</reference>
<proteinExistence type="predicted"/>
<accession>A0ACD5XWN3</accession>
<sequence length="272" mass="29605">MLLRSPHVIRSWRGMEGAAAAVVVGASAVATSAALCWAAWRYYKHTTRRRTQHTRGLKTLHPSKADPVIGRDDEIDRLVCILCRRTKNCAVLVGAAGVGKTAIVEGLSQRLAAGAVPEALAGARVVEVDIGAMVAGTRLRGMFEERFKDAVRKAEDADGKVILFIDEMHMLVRAGDEGGTTDAANLIKPALARGRVRCVGATTSQEYRRYIQADAALERRFQKVNVEEPGTQATIAILRGLKQRYQQHHGLKIQDDALVAAAQLADRYITGR</sequence>